<dbReference type="Proteomes" id="UP000441336">
    <property type="component" value="Unassembled WGS sequence"/>
</dbReference>
<evidence type="ECO:0000313" key="3">
    <source>
        <dbReference type="Proteomes" id="UP000441336"/>
    </source>
</evidence>
<keyword evidence="3" id="KW-1185">Reference proteome</keyword>
<sequence>MKARYLLLPPLALLLQCGTPPQQRAEAAASRYVRASVHDPGSYEIVRTTSRPYTRQDSVQEAARAALRQSSQAGPTPPATPKPSAGTDTTHVGWLVDLTYRIKEGYSPATTQKGTFVVYPSGEVVPVAQ</sequence>
<protein>
    <recommendedName>
        <fullName evidence="4">Lipoprotein</fullName>
    </recommendedName>
</protein>
<evidence type="ECO:0000256" key="1">
    <source>
        <dbReference type="SAM" id="MobiDB-lite"/>
    </source>
</evidence>
<feature type="region of interest" description="Disordered" evidence="1">
    <location>
        <begin position="50"/>
        <end position="90"/>
    </location>
</feature>
<dbReference type="AlphaFoldDB" id="A0A7K1T8R6"/>
<proteinExistence type="predicted"/>
<comment type="caution">
    <text evidence="2">The sequence shown here is derived from an EMBL/GenBank/DDBJ whole genome shotgun (WGS) entry which is preliminary data.</text>
</comment>
<evidence type="ECO:0008006" key="4">
    <source>
        <dbReference type="Google" id="ProtNLM"/>
    </source>
</evidence>
<feature type="compositionally biased region" description="Low complexity" evidence="1">
    <location>
        <begin position="62"/>
        <end position="73"/>
    </location>
</feature>
<reference evidence="2 3" key="1">
    <citation type="submission" date="2019-12" db="EMBL/GenBank/DDBJ databases">
        <title>Hymenobacter sp. HMF4947 Genome sequencing and assembly.</title>
        <authorList>
            <person name="Kang H."/>
            <person name="Cha I."/>
            <person name="Kim H."/>
            <person name="Joh K."/>
        </authorList>
    </citation>
    <scope>NUCLEOTIDE SEQUENCE [LARGE SCALE GENOMIC DNA]</scope>
    <source>
        <strain evidence="2 3">HMF4947</strain>
    </source>
</reference>
<evidence type="ECO:0000313" key="2">
    <source>
        <dbReference type="EMBL" id="MVN74790.1"/>
    </source>
</evidence>
<accession>A0A7K1T8R6</accession>
<organism evidence="2 3">
    <name type="scientific">Hymenobacter ginkgonis</name>
    <dbReference type="NCBI Taxonomy" id="2682976"/>
    <lineage>
        <taxon>Bacteria</taxon>
        <taxon>Pseudomonadati</taxon>
        <taxon>Bacteroidota</taxon>
        <taxon>Cytophagia</taxon>
        <taxon>Cytophagales</taxon>
        <taxon>Hymenobacteraceae</taxon>
        <taxon>Hymenobacter</taxon>
    </lineage>
</organism>
<dbReference type="EMBL" id="WQKZ01000001">
    <property type="protein sequence ID" value="MVN74790.1"/>
    <property type="molecule type" value="Genomic_DNA"/>
</dbReference>
<gene>
    <name evidence="2" type="ORF">GO988_00465</name>
</gene>
<name>A0A7K1T8R6_9BACT</name>
<feature type="compositionally biased region" description="Polar residues" evidence="1">
    <location>
        <begin position="50"/>
        <end position="59"/>
    </location>
</feature>
<dbReference type="RefSeq" id="WP_157561575.1">
    <property type="nucleotide sequence ID" value="NZ_WQKZ01000001.1"/>
</dbReference>